<feature type="domain" description="CBS" evidence="8">
    <location>
        <begin position="211"/>
        <end position="269"/>
    </location>
</feature>
<dbReference type="CDD" id="cd04604">
    <property type="entry name" value="CBS_pair_SIS_assoc"/>
    <property type="match status" value="1"/>
</dbReference>
<dbReference type="NCBIfam" id="TIGR00393">
    <property type="entry name" value="kpsF"/>
    <property type="match status" value="1"/>
</dbReference>
<evidence type="ECO:0000259" key="9">
    <source>
        <dbReference type="PROSITE" id="PS51464"/>
    </source>
</evidence>
<evidence type="ECO:0000313" key="10">
    <source>
        <dbReference type="EMBL" id="TEU26121.1"/>
    </source>
</evidence>
<name>A0A4Y7XBK3_9GAMM</name>
<dbReference type="EMBL" id="SNTY01000031">
    <property type="protein sequence ID" value="TEU26121.1"/>
    <property type="molecule type" value="Genomic_DNA"/>
</dbReference>
<evidence type="ECO:0000256" key="1">
    <source>
        <dbReference type="ARBA" id="ARBA00008165"/>
    </source>
</evidence>
<feature type="site" description="Catalytically relevant" evidence="6">
    <location>
        <position position="153"/>
    </location>
</feature>
<dbReference type="Gene3D" id="3.40.50.10490">
    <property type="entry name" value="Glucose-6-phosphate isomerase like protein, domain 1"/>
    <property type="match status" value="1"/>
</dbReference>
<dbReference type="InterPro" id="IPR000644">
    <property type="entry name" value="CBS_dom"/>
</dbReference>
<comment type="similarity">
    <text evidence="1 4">Belongs to the SIS family. GutQ/KpsF subfamily.</text>
</comment>
<feature type="binding site" evidence="5">
    <location>
        <position position="83"/>
    </location>
    <ligand>
        <name>Zn(2+)</name>
        <dbReference type="ChEBI" id="CHEBI:29105"/>
    </ligand>
</feature>
<dbReference type="Pfam" id="PF01380">
    <property type="entry name" value="SIS"/>
    <property type="match status" value="1"/>
</dbReference>
<dbReference type="STRING" id="1120977.GCA_000619845_00781"/>
<dbReference type="PANTHER" id="PTHR42745:SF1">
    <property type="entry name" value="ARABINOSE 5-PHOSPHATE ISOMERASE KDSD"/>
    <property type="match status" value="1"/>
</dbReference>
<keyword evidence="3 7" id="KW-0129">CBS domain</keyword>
<evidence type="ECO:0000256" key="5">
    <source>
        <dbReference type="PIRSR" id="PIRSR004692-2"/>
    </source>
</evidence>
<dbReference type="GO" id="GO:0097367">
    <property type="term" value="F:carbohydrate derivative binding"/>
    <property type="evidence" value="ECO:0007669"/>
    <property type="project" value="InterPro"/>
</dbReference>
<accession>A0A4Y7XBK3</accession>
<dbReference type="Pfam" id="PF00571">
    <property type="entry name" value="CBS"/>
    <property type="match status" value="2"/>
</dbReference>
<organism evidence="10 11">
    <name type="scientific">Alkanindiges illinoisensis</name>
    <dbReference type="NCBI Taxonomy" id="197183"/>
    <lineage>
        <taxon>Bacteria</taxon>
        <taxon>Pseudomonadati</taxon>
        <taxon>Pseudomonadota</taxon>
        <taxon>Gammaproteobacteria</taxon>
        <taxon>Moraxellales</taxon>
        <taxon>Moraxellaceae</taxon>
        <taxon>Alkanindiges</taxon>
    </lineage>
</organism>
<dbReference type="PIRSF" id="PIRSF004692">
    <property type="entry name" value="KdsD_KpsF"/>
    <property type="match status" value="1"/>
</dbReference>
<dbReference type="SMART" id="SM00116">
    <property type="entry name" value="CBS"/>
    <property type="match status" value="2"/>
</dbReference>
<dbReference type="FunFam" id="3.40.50.10490:FF:000011">
    <property type="entry name" value="Arabinose 5-phosphate isomerase"/>
    <property type="match status" value="1"/>
</dbReference>
<comment type="caution">
    <text evidence="10">The sequence shown here is derived from an EMBL/GenBank/DDBJ whole genome shotgun (WGS) entry which is preliminary data.</text>
</comment>
<evidence type="ECO:0000259" key="8">
    <source>
        <dbReference type="PROSITE" id="PS51371"/>
    </source>
</evidence>
<evidence type="ECO:0000256" key="4">
    <source>
        <dbReference type="PIRNR" id="PIRNR004692"/>
    </source>
</evidence>
<dbReference type="GO" id="GO:0019146">
    <property type="term" value="F:arabinose-5-phosphate isomerase activity"/>
    <property type="evidence" value="ECO:0007669"/>
    <property type="project" value="UniProtKB-EC"/>
</dbReference>
<dbReference type="InterPro" id="IPR004800">
    <property type="entry name" value="KdsD/KpsF-type"/>
</dbReference>
<evidence type="ECO:0000256" key="7">
    <source>
        <dbReference type="PROSITE-ProRule" id="PRU00703"/>
    </source>
</evidence>
<dbReference type="EC" id="5.3.1.13" evidence="4"/>
<evidence type="ECO:0000313" key="11">
    <source>
        <dbReference type="Proteomes" id="UP000297834"/>
    </source>
</evidence>
<protein>
    <recommendedName>
        <fullName evidence="4">Arabinose 5-phosphate isomerase</fullName>
        <shortName evidence="4">API</shortName>
        <ecNumber evidence="4">5.3.1.13</ecNumber>
    </recommendedName>
</protein>
<dbReference type="InterPro" id="IPR001347">
    <property type="entry name" value="SIS_dom"/>
</dbReference>
<dbReference type="PANTHER" id="PTHR42745">
    <property type="match status" value="1"/>
</dbReference>
<keyword evidence="5" id="KW-0479">Metal-binding</keyword>
<dbReference type="PROSITE" id="PS51371">
    <property type="entry name" value="CBS"/>
    <property type="match status" value="2"/>
</dbReference>
<reference evidence="10 11" key="1">
    <citation type="submission" date="2019-03" db="EMBL/GenBank/DDBJ databases">
        <title>Alkanindiges illinoisensis: a potential pathogenic isolated from ascites of a gastric cancer patient with abdominal metastasis.</title>
        <authorList>
            <person name="Hu X."/>
            <person name="Yang B."/>
            <person name="Yan X."/>
            <person name="Lin L."/>
            <person name="Zhao H."/>
            <person name="Zhou F."/>
            <person name="Su B."/>
            <person name="Chen J."/>
            <person name="Rui Y."/>
            <person name="Wang Q."/>
            <person name="Zheng L."/>
        </authorList>
    </citation>
    <scope>NUCLEOTIDE SEQUENCE [LARGE SCALE GENOMIC DNA]</scope>
    <source>
        <strain evidence="10 11">NFYY 23406</strain>
    </source>
</reference>
<dbReference type="InterPro" id="IPR046342">
    <property type="entry name" value="CBS_dom_sf"/>
</dbReference>
<sequence length="331" mass="35040">MSASQYNFASQDFLNSALATLQTEQQALGVLANQIDARFVKACNLILACTGRVVITGMGKSGHIGRKIAATLASTGTPSFFMHPGEAGHGDLGMLVPGDVLVAISNSGKSDEIMMLMPLVKRNAIPLITISRDDGGPMPQLAEVALTLGESKEACPLGLAPTSSTTATLALGDALAVALLEARGFTADDFARSHPAGALGKRLLLHVSDIMHKGNELPKILPNTSLHGALLEMTSKRLGLAAVVDEKNHVLGVFTDGDLRRTFEKMNSIEGNMSIEQIMTKTPLTIGADVRAVEALELMNHKKINQFLVVNDQDELIGIITMHDIISAGVN</sequence>
<dbReference type="SUPFAM" id="SSF53697">
    <property type="entry name" value="SIS domain"/>
    <property type="match status" value="1"/>
</dbReference>
<dbReference type="GO" id="GO:0005975">
    <property type="term" value="P:carbohydrate metabolic process"/>
    <property type="evidence" value="ECO:0007669"/>
    <property type="project" value="InterPro"/>
</dbReference>
<feature type="domain" description="SIS" evidence="9">
    <location>
        <begin position="42"/>
        <end position="185"/>
    </location>
</feature>
<proteinExistence type="inferred from homology"/>
<keyword evidence="4 10" id="KW-0413">Isomerase</keyword>
<dbReference type="RefSeq" id="WP_134244597.1">
    <property type="nucleotide sequence ID" value="NZ_SNTY01000031.1"/>
</dbReference>
<dbReference type="Gene3D" id="3.10.580.10">
    <property type="entry name" value="CBS-domain"/>
    <property type="match status" value="1"/>
</dbReference>
<dbReference type="InterPro" id="IPR046348">
    <property type="entry name" value="SIS_dom_sf"/>
</dbReference>
<feature type="domain" description="CBS" evidence="8">
    <location>
        <begin position="279"/>
        <end position="331"/>
    </location>
</feature>
<dbReference type="AlphaFoldDB" id="A0A4Y7XBK3"/>
<comment type="catalytic activity">
    <reaction evidence="4">
        <text>D-arabinose 5-phosphate = D-ribulose 5-phosphate</text>
        <dbReference type="Rhea" id="RHEA:23104"/>
        <dbReference type="ChEBI" id="CHEBI:57693"/>
        <dbReference type="ChEBI" id="CHEBI:58121"/>
        <dbReference type="EC" id="5.3.1.13"/>
    </reaction>
</comment>
<keyword evidence="5" id="KW-0862">Zinc</keyword>
<dbReference type="GO" id="GO:1901135">
    <property type="term" value="P:carbohydrate derivative metabolic process"/>
    <property type="evidence" value="ECO:0007669"/>
    <property type="project" value="InterPro"/>
</dbReference>
<keyword evidence="2" id="KW-0677">Repeat</keyword>
<feature type="site" description="Catalytically relevant" evidence="6">
    <location>
        <position position="112"/>
    </location>
</feature>
<evidence type="ECO:0000256" key="3">
    <source>
        <dbReference type="ARBA" id="ARBA00023122"/>
    </source>
</evidence>
<dbReference type="InterPro" id="IPR050986">
    <property type="entry name" value="GutQ/KpsF_isomerases"/>
</dbReference>
<dbReference type="GO" id="GO:0046872">
    <property type="term" value="F:metal ion binding"/>
    <property type="evidence" value="ECO:0007669"/>
    <property type="project" value="UniProtKB-KW"/>
</dbReference>
<dbReference type="PROSITE" id="PS51464">
    <property type="entry name" value="SIS"/>
    <property type="match status" value="1"/>
</dbReference>
<dbReference type="InterPro" id="IPR035474">
    <property type="entry name" value="SIS_Kpsf"/>
</dbReference>
<feature type="site" description="Catalytically relevant" evidence="6">
    <location>
        <position position="60"/>
    </location>
</feature>
<keyword evidence="11" id="KW-1185">Reference proteome</keyword>
<gene>
    <name evidence="10" type="ORF">E2B99_08600</name>
</gene>
<dbReference type="Proteomes" id="UP000297834">
    <property type="component" value="Unassembled WGS sequence"/>
</dbReference>
<dbReference type="OrthoDB" id="9762536at2"/>
<evidence type="ECO:0000256" key="6">
    <source>
        <dbReference type="PIRSR" id="PIRSR004692-3"/>
    </source>
</evidence>
<dbReference type="CDD" id="cd05014">
    <property type="entry name" value="SIS_Kpsf"/>
    <property type="match status" value="1"/>
</dbReference>
<evidence type="ECO:0000256" key="2">
    <source>
        <dbReference type="ARBA" id="ARBA00022737"/>
    </source>
</evidence>
<feature type="site" description="Catalytically relevant" evidence="6">
    <location>
        <position position="194"/>
    </location>
</feature>